<dbReference type="InterPro" id="IPR054105">
    <property type="entry name" value="WHD_NrtR"/>
</dbReference>
<keyword evidence="3" id="KW-1185">Reference proteome</keyword>
<dbReference type="InterPro" id="IPR015797">
    <property type="entry name" value="NUDIX_hydrolase-like_dom_sf"/>
</dbReference>
<dbReference type="Pfam" id="PF21906">
    <property type="entry name" value="WHD_NrtR"/>
    <property type="match status" value="1"/>
</dbReference>
<comment type="caution">
    <text evidence="2">The sequence shown here is derived from an EMBL/GenBank/DDBJ whole genome shotgun (WGS) entry which is preliminary data.</text>
</comment>
<evidence type="ECO:0000259" key="1">
    <source>
        <dbReference type="Pfam" id="PF21906"/>
    </source>
</evidence>
<dbReference type="Gene3D" id="1.10.10.10">
    <property type="entry name" value="Winged helix-like DNA-binding domain superfamily/Winged helix DNA-binding domain"/>
    <property type="match status" value="1"/>
</dbReference>
<dbReference type="InterPro" id="IPR036388">
    <property type="entry name" value="WH-like_DNA-bd_sf"/>
</dbReference>
<dbReference type="AlphaFoldDB" id="A0A967AX98"/>
<sequence>MSPATDLEEFPRPGVTVDLALLTIVGTTDSAPSLRVLIQDRSDPTGRALPGAFIRERHTVADTVRDVLTRKVAISPDRLPTPRLLQLYDDPARDSRTWTISAAHSLSVTEAALTGAVGELAAVGDDGRLRGHEPLLFDHDDIVAAAVADLRSRYEFRYRYSEFDDARPDPDHFLPEPFTLHQLRKVHEAVVGAELHKDNFNRRMKPFLTPVTRRGEVVTAAGLRGRPAALYRRARR</sequence>
<dbReference type="Proteomes" id="UP000744769">
    <property type="component" value="Unassembled WGS sequence"/>
</dbReference>
<evidence type="ECO:0000313" key="3">
    <source>
        <dbReference type="Proteomes" id="UP000744769"/>
    </source>
</evidence>
<proteinExistence type="predicted"/>
<name>A0A967AX98_9MICO</name>
<keyword evidence="2" id="KW-0378">Hydrolase</keyword>
<protein>
    <submittedName>
        <fullName evidence="2">NUDIX hydrolase</fullName>
    </submittedName>
</protein>
<evidence type="ECO:0000313" key="2">
    <source>
        <dbReference type="EMBL" id="NHN54666.1"/>
    </source>
</evidence>
<organism evidence="2 3">
    <name type="scientific">Metallococcus carri</name>
    <dbReference type="NCBI Taxonomy" id="1656884"/>
    <lineage>
        <taxon>Bacteria</taxon>
        <taxon>Bacillati</taxon>
        <taxon>Actinomycetota</taxon>
        <taxon>Actinomycetes</taxon>
        <taxon>Micrococcales</taxon>
        <taxon>Dermacoccaceae</taxon>
        <taxon>Metallococcus</taxon>
    </lineage>
</organism>
<dbReference type="SUPFAM" id="SSF46785">
    <property type="entry name" value="Winged helix' DNA-binding domain"/>
    <property type="match status" value="1"/>
</dbReference>
<dbReference type="RefSeq" id="WP_166192738.1">
    <property type="nucleotide sequence ID" value="NZ_JAAOIV010000002.1"/>
</dbReference>
<dbReference type="Gene3D" id="3.90.79.10">
    <property type="entry name" value="Nucleoside Triphosphate Pyrophosphohydrolase"/>
    <property type="match status" value="1"/>
</dbReference>
<dbReference type="EMBL" id="JAAOIV010000002">
    <property type="protein sequence ID" value="NHN54666.1"/>
    <property type="molecule type" value="Genomic_DNA"/>
</dbReference>
<accession>A0A967AX98</accession>
<gene>
    <name evidence="2" type="ORF">G9U51_02575</name>
</gene>
<dbReference type="InterPro" id="IPR036390">
    <property type="entry name" value="WH_DNA-bd_sf"/>
</dbReference>
<feature type="domain" description="NrtR DNA-binding winged helix" evidence="1">
    <location>
        <begin position="172"/>
        <end position="232"/>
    </location>
</feature>
<reference evidence="2" key="1">
    <citation type="submission" date="2020-03" db="EMBL/GenBank/DDBJ databases">
        <title>Draft sequencing of Calidifontibacter sp. DB0510.</title>
        <authorList>
            <person name="Kim D.-U."/>
        </authorList>
    </citation>
    <scope>NUCLEOTIDE SEQUENCE</scope>
    <source>
        <strain evidence="2">DB0510</strain>
    </source>
</reference>
<dbReference type="SUPFAM" id="SSF55811">
    <property type="entry name" value="Nudix"/>
    <property type="match status" value="1"/>
</dbReference>
<dbReference type="GO" id="GO:0016787">
    <property type="term" value="F:hydrolase activity"/>
    <property type="evidence" value="ECO:0007669"/>
    <property type="project" value="UniProtKB-KW"/>
</dbReference>